<feature type="binding site" evidence="15">
    <location>
        <position position="123"/>
    </location>
    <ligand>
        <name>substrate</name>
    </ligand>
</feature>
<evidence type="ECO:0000256" key="6">
    <source>
        <dbReference type="ARBA" id="ARBA00022670"/>
    </source>
</evidence>
<evidence type="ECO:0000256" key="5">
    <source>
        <dbReference type="ARBA" id="ARBA00013958"/>
    </source>
</evidence>
<dbReference type="Pfam" id="PF13365">
    <property type="entry name" value="Trypsin_2"/>
    <property type="match status" value="1"/>
</dbReference>
<dbReference type="InterPro" id="IPR036034">
    <property type="entry name" value="PDZ_sf"/>
</dbReference>
<evidence type="ECO:0000256" key="4">
    <source>
        <dbReference type="ARBA" id="ARBA00013035"/>
    </source>
</evidence>
<dbReference type="NCBIfam" id="TIGR02037">
    <property type="entry name" value="degP_htrA_DO"/>
    <property type="match status" value="1"/>
</dbReference>
<evidence type="ECO:0000256" key="3">
    <source>
        <dbReference type="ARBA" id="ARBA00010541"/>
    </source>
</evidence>
<dbReference type="EC" id="3.4.21.107" evidence="4"/>
<comment type="catalytic activity">
    <reaction evidence="1">
        <text>Acts on substrates that are at least partially unfolded. The cleavage site P1 residue is normally between a pair of hydrophobic residues, such as Val-|-Val.</text>
        <dbReference type="EC" id="3.4.21.107"/>
    </reaction>
</comment>
<evidence type="ECO:0000256" key="15">
    <source>
        <dbReference type="PIRSR" id="PIRSR611782-2"/>
    </source>
</evidence>
<feature type="active site" description="Charge relay system" evidence="14">
    <location>
        <position position="226"/>
    </location>
</feature>
<evidence type="ECO:0000313" key="19">
    <source>
        <dbReference type="Proteomes" id="UP000321548"/>
    </source>
</evidence>
<proteinExistence type="inferred from homology"/>
<dbReference type="RefSeq" id="WP_147704876.1">
    <property type="nucleotide sequence ID" value="NZ_VDUY01000005.1"/>
</dbReference>
<dbReference type="Gene3D" id="2.30.42.10">
    <property type="match status" value="2"/>
</dbReference>
<dbReference type="InterPro" id="IPR009003">
    <property type="entry name" value="Peptidase_S1_PA"/>
</dbReference>
<dbReference type="InterPro" id="IPR011782">
    <property type="entry name" value="Pept_S1C_Do"/>
</dbReference>
<feature type="active site" description="Charge relay system" evidence="14">
    <location>
        <position position="153"/>
    </location>
</feature>
<gene>
    <name evidence="18" type="ORF">FHP08_12820</name>
</gene>
<comment type="caution">
    <text evidence="18">The sequence shown here is derived from an EMBL/GenBank/DDBJ whole genome shotgun (WGS) entry which is preliminary data.</text>
</comment>
<keyword evidence="10" id="KW-0378">Hydrolase</keyword>
<dbReference type="PROSITE" id="PS50106">
    <property type="entry name" value="PDZ"/>
    <property type="match status" value="2"/>
</dbReference>
<evidence type="ECO:0000256" key="1">
    <source>
        <dbReference type="ARBA" id="ARBA00001772"/>
    </source>
</evidence>
<dbReference type="Proteomes" id="UP000321548">
    <property type="component" value="Unassembled WGS sequence"/>
</dbReference>
<keyword evidence="12" id="KW-0346">Stress response</keyword>
<dbReference type="GO" id="GO:0006508">
    <property type="term" value="P:proteolysis"/>
    <property type="evidence" value="ECO:0007669"/>
    <property type="project" value="UniProtKB-KW"/>
</dbReference>
<reference evidence="18 19" key="1">
    <citation type="submission" date="2019-06" db="EMBL/GenBank/DDBJ databases">
        <title>Quisquiliibacterium sp. nov., isolated from a maize field.</title>
        <authorList>
            <person name="Lin S.-Y."/>
            <person name="Tsai C.-F."/>
            <person name="Young C.-C."/>
        </authorList>
    </citation>
    <scope>NUCLEOTIDE SEQUENCE [LARGE SCALE GENOMIC DNA]</scope>
    <source>
        <strain evidence="18 19">CC-CFT501</strain>
    </source>
</reference>
<keyword evidence="8" id="KW-0677">Repeat</keyword>
<dbReference type="PANTHER" id="PTHR22939:SF130">
    <property type="entry name" value="PERIPLASMIC SERINE ENDOPROTEASE DEGP-LIKE-RELATED"/>
    <property type="match status" value="1"/>
</dbReference>
<dbReference type="Gene3D" id="2.40.10.120">
    <property type="match status" value="1"/>
</dbReference>
<keyword evidence="19" id="KW-1185">Reference proteome</keyword>
<sequence length="477" mass="48454">MKTKSVVLALAAASVIGAGGATAASGYGAGAPHLQAAAATVAPTSAPDYRAIVERYGPAVVGVTVEGKVPVSRQPNPDFENDPFFRFYRGLPFAPVPRGEVPVQGQGSGFIVSPDGVILTNAHVVRDASTVTVKLADRREFEAKVLGVDPATDVAVLKIEASGLPTVVIGDPAALGVGDYVLAIGSPFGFEQSATSGIVSAKGRSLPGDAYVPFIQTDVAVNPGNSGGPLFDAQGRVVGINSQIWSRTGGYQGLSFAIPIDVAIRVRDQVLATGTVRHARLGVTVQELNQALAESFSLKSPNGALVSSVAPGSAAEKAGLRAGDVVLALDGTPIERTGDLAARIGMAAPGDRVTLQVVREGKQIALQAVLGESKDSVAAADAAQAGDAGESRLGMAVRPLGPAERKAAGLKGGLVVEGVTGAAERAGIEPGDVILSVNGKPIETVEQLRAAAKGTDRQVALLVQRGDARIFVPVQLG</sequence>
<feature type="signal peptide" evidence="16">
    <location>
        <begin position="1"/>
        <end position="23"/>
    </location>
</feature>
<dbReference type="SUPFAM" id="SSF50156">
    <property type="entry name" value="PDZ domain-like"/>
    <property type="match status" value="2"/>
</dbReference>
<dbReference type="OrthoDB" id="9758917at2"/>
<evidence type="ECO:0000256" key="7">
    <source>
        <dbReference type="ARBA" id="ARBA00022729"/>
    </source>
</evidence>
<dbReference type="PRINTS" id="PR00834">
    <property type="entry name" value="PROTEASES2C"/>
</dbReference>
<dbReference type="CDD" id="cd10839">
    <property type="entry name" value="cpPDZ1_DegP-like"/>
    <property type="match status" value="1"/>
</dbReference>
<evidence type="ECO:0000256" key="8">
    <source>
        <dbReference type="ARBA" id="ARBA00022737"/>
    </source>
</evidence>
<feature type="chain" id="PRO_5039455416" description="Probable periplasmic serine endoprotease DegP-like" evidence="16">
    <location>
        <begin position="24"/>
        <end position="477"/>
    </location>
</feature>
<dbReference type="InterPro" id="IPR001478">
    <property type="entry name" value="PDZ"/>
</dbReference>
<evidence type="ECO:0000256" key="2">
    <source>
        <dbReference type="ARBA" id="ARBA00004418"/>
    </source>
</evidence>
<evidence type="ECO:0000313" key="18">
    <source>
        <dbReference type="EMBL" id="TXL64627.1"/>
    </source>
</evidence>
<feature type="domain" description="PDZ" evidence="17">
    <location>
        <begin position="389"/>
        <end position="467"/>
    </location>
</feature>
<dbReference type="Pfam" id="PF17820">
    <property type="entry name" value="PDZ_6"/>
    <property type="match status" value="1"/>
</dbReference>
<name>A0A5C8NTY4_9BURK</name>
<evidence type="ECO:0000256" key="16">
    <source>
        <dbReference type="SAM" id="SignalP"/>
    </source>
</evidence>
<keyword evidence="9" id="KW-0574">Periplasm</keyword>
<keyword evidence="6" id="KW-0645">Protease</keyword>
<dbReference type="PANTHER" id="PTHR22939">
    <property type="entry name" value="SERINE PROTEASE FAMILY S1C HTRA-RELATED"/>
    <property type="match status" value="1"/>
</dbReference>
<organism evidence="18 19">
    <name type="scientific">Zeimonas arvi</name>
    <dbReference type="NCBI Taxonomy" id="2498847"/>
    <lineage>
        <taxon>Bacteria</taxon>
        <taxon>Pseudomonadati</taxon>
        <taxon>Pseudomonadota</taxon>
        <taxon>Betaproteobacteria</taxon>
        <taxon>Burkholderiales</taxon>
        <taxon>Burkholderiaceae</taxon>
        <taxon>Zeimonas</taxon>
    </lineage>
</organism>
<dbReference type="SMART" id="SM00228">
    <property type="entry name" value="PDZ"/>
    <property type="match status" value="2"/>
</dbReference>
<dbReference type="GO" id="GO:0042597">
    <property type="term" value="C:periplasmic space"/>
    <property type="evidence" value="ECO:0007669"/>
    <property type="project" value="UniProtKB-SubCell"/>
</dbReference>
<evidence type="ECO:0000256" key="11">
    <source>
        <dbReference type="ARBA" id="ARBA00022825"/>
    </source>
</evidence>
<evidence type="ECO:0000256" key="10">
    <source>
        <dbReference type="ARBA" id="ARBA00022801"/>
    </source>
</evidence>
<dbReference type="GO" id="GO:0004252">
    <property type="term" value="F:serine-type endopeptidase activity"/>
    <property type="evidence" value="ECO:0007669"/>
    <property type="project" value="InterPro"/>
</dbReference>
<evidence type="ECO:0000259" key="17">
    <source>
        <dbReference type="PROSITE" id="PS50106"/>
    </source>
</evidence>
<dbReference type="Pfam" id="PF13180">
    <property type="entry name" value="PDZ_2"/>
    <property type="match status" value="1"/>
</dbReference>
<dbReference type="InterPro" id="IPR041489">
    <property type="entry name" value="PDZ_6"/>
</dbReference>
<dbReference type="AlphaFoldDB" id="A0A5C8NTY4"/>
<protein>
    <recommendedName>
        <fullName evidence="5">Probable periplasmic serine endoprotease DegP-like</fullName>
        <ecNumber evidence="4">3.4.21.107</ecNumber>
    </recommendedName>
    <alternativeName>
        <fullName evidence="13">Protease Do</fullName>
    </alternativeName>
</protein>
<feature type="binding site" evidence="15">
    <location>
        <position position="66"/>
    </location>
    <ligand>
        <name>substrate</name>
    </ligand>
</feature>
<feature type="domain" description="PDZ" evidence="17">
    <location>
        <begin position="265"/>
        <end position="361"/>
    </location>
</feature>
<comment type="subcellular location">
    <subcellularLocation>
        <location evidence="2">Periplasm</location>
    </subcellularLocation>
</comment>
<dbReference type="SUPFAM" id="SSF50494">
    <property type="entry name" value="Trypsin-like serine proteases"/>
    <property type="match status" value="1"/>
</dbReference>
<evidence type="ECO:0000256" key="12">
    <source>
        <dbReference type="ARBA" id="ARBA00023016"/>
    </source>
</evidence>
<evidence type="ECO:0000256" key="14">
    <source>
        <dbReference type="PIRSR" id="PIRSR611782-1"/>
    </source>
</evidence>
<feature type="binding site" evidence="15">
    <location>
        <begin position="224"/>
        <end position="226"/>
    </location>
    <ligand>
        <name>substrate</name>
    </ligand>
</feature>
<evidence type="ECO:0000256" key="9">
    <source>
        <dbReference type="ARBA" id="ARBA00022764"/>
    </source>
</evidence>
<keyword evidence="11" id="KW-0720">Serine protease</keyword>
<evidence type="ECO:0000256" key="13">
    <source>
        <dbReference type="ARBA" id="ARBA00032850"/>
    </source>
</evidence>
<comment type="similarity">
    <text evidence="3">Belongs to the peptidase S1C family.</text>
</comment>
<feature type="active site" description="Charge relay system" evidence="14">
    <location>
        <position position="123"/>
    </location>
</feature>
<keyword evidence="7 16" id="KW-0732">Signal</keyword>
<feature type="binding site" evidence="15">
    <location>
        <position position="153"/>
    </location>
    <ligand>
        <name>substrate</name>
    </ligand>
</feature>
<accession>A0A5C8NTY4</accession>
<dbReference type="EMBL" id="VDUY01000005">
    <property type="protein sequence ID" value="TXL64627.1"/>
    <property type="molecule type" value="Genomic_DNA"/>
</dbReference>
<dbReference type="InterPro" id="IPR001940">
    <property type="entry name" value="Peptidase_S1C"/>
</dbReference>